<dbReference type="InterPro" id="IPR035901">
    <property type="entry name" value="GIY-YIG_endonuc_sf"/>
</dbReference>
<proteinExistence type="predicted"/>
<dbReference type="GO" id="GO:0004519">
    <property type="term" value="F:endonuclease activity"/>
    <property type="evidence" value="ECO:0007669"/>
    <property type="project" value="UniProtKB-KW"/>
</dbReference>
<dbReference type="GeneID" id="14675416"/>
<comment type="cofactor">
    <cofactor evidence="1">
        <name>Mg(2+)</name>
        <dbReference type="ChEBI" id="CHEBI:18420"/>
    </cofactor>
</comment>
<evidence type="ECO:0000256" key="2">
    <source>
        <dbReference type="ARBA" id="ARBA00022842"/>
    </source>
</evidence>
<dbReference type="PROSITE" id="PS50164">
    <property type="entry name" value="GIY_YIG"/>
    <property type="match status" value="1"/>
</dbReference>
<evidence type="ECO:0000313" key="5">
    <source>
        <dbReference type="Proteomes" id="UP000011284"/>
    </source>
</evidence>
<dbReference type="EMBL" id="HQ331142">
    <property type="protein sequence ID" value="AEO97116.1"/>
    <property type="molecule type" value="Genomic_DNA"/>
</dbReference>
<evidence type="ECO:0000313" key="4">
    <source>
        <dbReference type="EMBL" id="AEO97116.1"/>
    </source>
</evidence>
<dbReference type="SUPFAM" id="SSF82771">
    <property type="entry name" value="GIY-YIG endonuclease"/>
    <property type="match status" value="1"/>
</dbReference>
<dbReference type="CDD" id="cd10444">
    <property type="entry name" value="GIY-YIG_SegABCDEFG"/>
    <property type="match status" value="1"/>
</dbReference>
<keyword evidence="4" id="KW-0255">Endonuclease</keyword>
<dbReference type="Pfam" id="PF01541">
    <property type="entry name" value="GIY-YIG"/>
    <property type="match status" value="1"/>
</dbReference>
<keyword evidence="2" id="KW-0460">Magnesium</keyword>
<evidence type="ECO:0000259" key="3">
    <source>
        <dbReference type="PROSITE" id="PS50164"/>
    </source>
</evidence>
<dbReference type="KEGG" id="vg:14675416"/>
<dbReference type="RefSeq" id="YP_007501215.1">
    <property type="nucleotide sequence ID" value="NC_020416.1"/>
</dbReference>
<accession>M1EAA9</accession>
<dbReference type="OrthoDB" id="7844at10239"/>
<dbReference type="Proteomes" id="UP000011284">
    <property type="component" value="Segment"/>
</dbReference>
<keyword evidence="4" id="KW-0378">Hydrolase</keyword>
<sequence length="211" mass="23884">MKLENCKYHYVYEITNNINGKKYIGKHSTNNLDDGYVGSGVFIKKAINKYGLENFTKIIIKKFDTSKEAFEFEAEMVTEDVVKNRMYYNAKPGGYGGIYMTEEIKKKMKESSRKRYLNSPGTTLGTTCYTNGKKNRFLKPGDKIPDGFYIGQVIPNKKCRKGCAVKPTTTGTFWVNNGTINKLMQPSSEIPVGFVKGRLMKRGINGEFIKG</sequence>
<dbReference type="SMART" id="SM00465">
    <property type="entry name" value="GIYc"/>
    <property type="match status" value="1"/>
</dbReference>
<protein>
    <submittedName>
        <fullName evidence="4">Homing endonuclease</fullName>
    </submittedName>
</protein>
<dbReference type="InterPro" id="IPR000305">
    <property type="entry name" value="GIY-YIG_endonuc"/>
</dbReference>
<organism evidence="4 5">
    <name type="scientific">Salmonella phage S16</name>
    <name type="common">Salmonella phage vB_SenM-S16</name>
    <dbReference type="NCBI Taxonomy" id="1087482"/>
    <lineage>
        <taxon>Viruses</taxon>
        <taxon>Duplodnaviria</taxon>
        <taxon>Heunggongvirae</taxon>
        <taxon>Uroviricota</taxon>
        <taxon>Caudoviricetes</taxon>
        <taxon>Pantevenvirales</taxon>
        <taxon>Straboviridae</taxon>
        <taxon>Tevenvirinae</taxon>
        <taxon>Gelderlandvirus</taxon>
        <taxon>Gelderlandvirus s16</taxon>
    </lineage>
</organism>
<keyword evidence="4" id="KW-0540">Nuclease</keyword>
<reference evidence="4 5" key="1">
    <citation type="journal article" date="2013" name="Mol. Microbiol.">
        <title>Long tail fibres of the novel broad-host-range T-even bacteriophage S16 specifically recognize Salmonella OmpC.</title>
        <authorList>
            <person name="Marti R."/>
            <person name="Zurfluh K."/>
            <person name="Hagens S."/>
            <person name="Pianezzi J."/>
            <person name="Klumpp J."/>
            <person name="Loessner M.J."/>
        </authorList>
    </citation>
    <scope>NUCLEOTIDE SEQUENCE [LARGE SCALE GENOMIC DNA]</scope>
</reference>
<feature type="domain" description="GIY-YIG" evidence="3">
    <location>
        <begin position="7"/>
        <end position="90"/>
    </location>
</feature>
<organismHost>
    <name type="scientific">Salmonella enterica</name>
    <name type="common">Salmonella choleraesuis</name>
    <dbReference type="NCBI Taxonomy" id="28901"/>
</organismHost>
<evidence type="ECO:0000256" key="1">
    <source>
        <dbReference type="ARBA" id="ARBA00001946"/>
    </source>
</evidence>
<name>M1EAA9_BPS16</name>
<keyword evidence="5" id="KW-1185">Reference proteome</keyword>